<dbReference type="AlphaFoldDB" id="A0A9X2HMU8"/>
<protein>
    <submittedName>
        <fullName evidence="2">DUF4145 domain-containing protein</fullName>
    </submittedName>
</protein>
<accession>A0A9X2HMU8</accession>
<gene>
    <name evidence="2" type="ORF">NBM05_14900</name>
</gene>
<name>A0A9X2HMU8_9MICC</name>
<dbReference type="Pfam" id="PF13643">
    <property type="entry name" value="DUF4145"/>
    <property type="match status" value="1"/>
</dbReference>
<feature type="domain" description="DUF4145" evidence="1">
    <location>
        <begin position="100"/>
        <end position="187"/>
    </location>
</feature>
<sequence length="217" mass="23683">MASTLCPYCSKFSHMTPKWGLIFDSDSRLRFAATCDNCGRILVAEGRGRSLSGRNAATTDMHHVTAGIAKISDSLSWLPLATEAPVIEDVPSSIARAASEAYKGSSIGNYMSAILMARTVIEATAKNKGIKSGTLSAKIDKMREEQLIRPAIAEQAHEVRYFGNDMAHGDIDEIPERVDAEEVLALMSEVLSEVFQGPARLQRLRDRRKSGDKPIDS</sequence>
<dbReference type="Proteomes" id="UP001139502">
    <property type="component" value="Unassembled WGS sequence"/>
</dbReference>
<dbReference type="InterPro" id="IPR025285">
    <property type="entry name" value="DUF4145"/>
</dbReference>
<comment type="caution">
    <text evidence="2">The sequence shown here is derived from an EMBL/GenBank/DDBJ whole genome shotgun (WGS) entry which is preliminary data.</text>
</comment>
<reference evidence="2" key="1">
    <citation type="submission" date="2022-06" db="EMBL/GenBank/DDBJ databases">
        <title>Rothia sp. isolated from sandalwood seedling.</title>
        <authorList>
            <person name="Tuikhar N."/>
            <person name="Kirdat K."/>
            <person name="Thorat V."/>
            <person name="Swetha P."/>
            <person name="Padma S."/>
            <person name="Sundararaj R."/>
            <person name="Yadav A."/>
        </authorList>
    </citation>
    <scope>NUCLEOTIDE SEQUENCE</scope>
    <source>
        <strain evidence="2">AR01</strain>
    </source>
</reference>
<dbReference type="EMBL" id="JANAFB010000068">
    <property type="protein sequence ID" value="MCP3427258.1"/>
    <property type="molecule type" value="Genomic_DNA"/>
</dbReference>
<evidence type="ECO:0000313" key="3">
    <source>
        <dbReference type="Proteomes" id="UP001139502"/>
    </source>
</evidence>
<evidence type="ECO:0000259" key="1">
    <source>
        <dbReference type="Pfam" id="PF13643"/>
    </source>
</evidence>
<dbReference type="RefSeq" id="WP_254169060.1">
    <property type="nucleotide sequence ID" value="NZ_JANAFB010000068.1"/>
</dbReference>
<organism evidence="2 3">
    <name type="scientific">Rothia santali</name>
    <dbReference type="NCBI Taxonomy" id="2949643"/>
    <lineage>
        <taxon>Bacteria</taxon>
        <taxon>Bacillati</taxon>
        <taxon>Actinomycetota</taxon>
        <taxon>Actinomycetes</taxon>
        <taxon>Micrococcales</taxon>
        <taxon>Micrococcaceae</taxon>
        <taxon>Rothia</taxon>
    </lineage>
</organism>
<keyword evidence="3" id="KW-1185">Reference proteome</keyword>
<evidence type="ECO:0000313" key="2">
    <source>
        <dbReference type="EMBL" id="MCP3427258.1"/>
    </source>
</evidence>
<proteinExistence type="predicted"/>